<evidence type="ECO:0000256" key="1">
    <source>
        <dbReference type="ARBA" id="ARBA00004141"/>
    </source>
</evidence>
<dbReference type="EMBL" id="BPLR01014918">
    <property type="protein sequence ID" value="GIY72251.1"/>
    <property type="molecule type" value="Genomic_DNA"/>
</dbReference>
<feature type="transmembrane region" description="Helical" evidence="6">
    <location>
        <begin position="50"/>
        <end position="67"/>
    </location>
</feature>
<evidence type="ECO:0000256" key="4">
    <source>
        <dbReference type="ARBA" id="ARBA00023136"/>
    </source>
</evidence>
<gene>
    <name evidence="7" type="primary">DIHR_8</name>
    <name evidence="7" type="ORF">CEXT_637861</name>
</gene>
<comment type="subcellular location">
    <subcellularLocation>
        <location evidence="1">Membrane</location>
        <topology evidence="1">Multi-pass membrane protein</topology>
    </subcellularLocation>
</comment>
<keyword evidence="2 6" id="KW-0812">Transmembrane</keyword>
<dbReference type="GO" id="GO:0004930">
    <property type="term" value="F:G protein-coupled receptor activity"/>
    <property type="evidence" value="ECO:0007669"/>
    <property type="project" value="InterPro"/>
</dbReference>
<evidence type="ECO:0000256" key="6">
    <source>
        <dbReference type="SAM" id="Phobius"/>
    </source>
</evidence>
<evidence type="ECO:0000313" key="8">
    <source>
        <dbReference type="Proteomes" id="UP001054945"/>
    </source>
</evidence>
<protein>
    <submittedName>
        <fullName evidence="7">Diuretic hormone receptor</fullName>
    </submittedName>
</protein>
<keyword evidence="3 6" id="KW-1133">Transmembrane helix</keyword>
<feature type="transmembrane region" description="Helical" evidence="6">
    <location>
        <begin position="73"/>
        <end position="90"/>
    </location>
</feature>
<proteinExistence type="predicted"/>
<dbReference type="InterPro" id="IPR000832">
    <property type="entry name" value="GPCR_2_secretin-like"/>
</dbReference>
<feature type="region of interest" description="Disordered" evidence="5">
    <location>
        <begin position="112"/>
        <end position="132"/>
    </location>
</feature>
<feature type="transmembrane region" description="Helical" evidence="6">
    <location>
        <begin position="12"/>
        <end position="30"/>
    </location>
</feature>
<evidence type="ECO:0000256" key="3">
    <source>
        <dbReference type="ARBA" id="ARBA00022989"/>
    </source>
</evidence>
<dbReference type="Proteomes" id="UP001054945">
    <property type="component" value="Unassembled WGS sequence"/>
</dbReference>
<feature type="compositionally biased region" description="Basic residues" evidence="5">
    <location>
        <begin position="120"/>
        <end position="131"/>
    </location>
</feature>
<keyword evidence="4 6" id="KW-0472">Membrane</keyword>
<dbReference type="Pfam" id="PF00002">
    <property type="entry name" value="7tm_2"/>
    <property type="match status" value="1"/>
</dbReference>
<dbReference type="AlphaFoldDB" id="A0AAV4VPY5"/>
<keyword evidence="8" id="KW-1185">Reference proteome</keyword>
<keyword evidence="7" id="KW-0675">Receptor</keyword>
<name>A0AAV4VPY5_CAEEX</name>
<evidence type="ECO:0000256" key="5">
    <source>
        <dbReference type="SAM" id="MobiDB-lite"/>
    </source>
</evidence>
<dbReference type="GO" id="GO:0016020">
    <property type="term" value="C:membrane"/>
    <property type="evidence" value="ECO:0007669"/>
    <property type="project" value="UniProtKB-SubCell"/>
</dbReference>
<accession>A0AAV4VPY5</accession>
<evidence type="ECO:0000313" key="7">
    <source>
        <dbReference type="EMBL" id="GIY72251.1"/>
    </source>
</evidence>
<evidence type="ECO:0000256" key="2">
    <source>
        <dbReference type="ARBA" id="ARBA00022692"/>
    </source>
</evidence>
<dbReference type="Gene3D" id="1.20.1070.10">
    <property type="entry name" value="Rhodopsin 7-helix transmembrane proteins"/>
    <property type="match status" value="1"/>
</dbReference>
<organism evidence="7 8">
    <name type="scientific">Caerostris extrusa</name>
    <name type="common">Bark spider</name>
    <name type="synonym">Caerostris bankana</name>
    <dbReference type="NCBI Taxonomy" id="172846"/>
    <lineage>
        <taxon>Eukaryota</taxon>
        <taxon>Metazoa</taxon>
        <taxon>Ecdysozoa</taxon>
        <taxon>Arthropoda</taxon>
        <taxon>Chelicerata</taxon>
        <taxon>Arachnida</taxon>
        <taxon>Araneae</taxon>
        <taxon>Araneomorphae</taxon>
        <taxon>Entelegynae</taxon>
        <taxon>Araneoidea</taxon>
        <taxon>Araneidae</taxon>
        <taxon>Caerostris</taxon>
    </lineage>
</organism>
<comment type="caution">
    <text evidence="7">The sequence shown here is derived from an EMBL/GenBank/DDBJ whole genome shotgun (WGS) entry which is preliminary data.</text>
</comment>
<reference evidence="7 8" key="1">
    <citation type="submission" date="2021-06" db="EMBL/GenBank/DDBJ databases">
        <title>Caerostris extrusa draft genome.</title>
        <authorList>
            <person name="Kono N."/>
            <person name="Arakawa K."/>
        </authorList>
    </citation>
    <scope>NUCLEOTIDE SEQUENCE [LARGE SCALE GENOMIC DNA]</scope>
</reference>
<sequence>MSLSQHFKSFTKIASLSIAFCSEYVSGLLVNISKSFTKIEHCLLQKAAKALLVLIPLLGVTYIVVIATPSDPVAEVVFIYIQATFLSIQVQNSLKHHFKRWKTQKSIDRSRSNSIWQSRSSHRQSSRKNSRHVTVASMVRFTKDSVKTKSFKGPPDLQNMV</sequence>